<name>A0A1F6NRT3_9BACT</name>
<accession>A0A1F6NRT3</accession>
<feature type="region of interest" description="Disordered" evidence="1">
    <location>
        <begin position="1"/>
        <end position="107"/>
    </location>
</feature>
<dbReference type="Proteomes" id="UP000178349">
    <property type="component" value="Unassembled WGS sequence"/>
</dbReference>
<feature type="compositionally biased region" description="Polar residues" evidence="1">
    <location>
        <begin position="206"/>
        <end position="219"/>
    </location>
</feature>
<gene>
    <name evidence="2" type="ORF">A2493_03100</name>
</gene>
<protein>
    <submittedName>
        <fullName evidence="2">Uncharacterized protein</fullName>
    </submittedName>
</protein>
<dbReference type="EMBL" id="MFQW01000015">
    <property type="protein sequence ID" value="OGH86520.1"/>
    <property type="molecule type" value="Genomic_DNA"/>
</dbReference>
<evidence type="ECO:0000313" key="3">
    <source>
        <dbReference type="Proteomes" id="UP000178349"/>
    </source>
</evidence>
<evidence type="ECO:0000256" key="1">
    <source>
        <dbReference type="SAM" id="MobiDB-lite"/>
    </source>
</evidence>
<feature type="compositionally biased region" description="Basic and acidic residues" evidence="1">
    <location>
        <begin position="1"/>
        <end position="36"/>
    </location>
</feature>
<organism evidence="2 3">
    <name type="scientific">Candidatus Magasanikbacteria bacterium RIFOXYC12_FULL_33_11</name>
    <dbReference type="NCBI Taxonomy" id="1798701"/>
    <lineage>
        <taxon>Bacteria</taxon>
        <taxon>Candidatus Magasanikiibacteriota</taxon>
    </lineage>
</organism>
<feature type="region of interest" description="Disordered" evidence="1">
    <location>
        <begin position="448"/>
        <end position="469"/>
    </location>
</feature>
<feature type="compositionally biased region" description="Basic and acidic residues" evidence="1">
    <location>
        <begin position="72"/>
        <end position="84"/>
    </location>
</feature>
<dbReference type="AlphaFoldDB" id="A0A1F6NRT3"/>
<comment type="caution">
    <text evidence="2">The sequence shown here is derived from an EMBL/GenBank/DDBJ whole genome shotgun (WGS) entry which is preliminary data.</text>
</comment>
<reference evidence="2 3" key="1">
    <citation type="journal article" date="2016" name="Nat. Commun.">
        <title>Thousands of microbial genomes shed light on interconnected biogeochemical processes in an aquifer system.</title>
        <authorList>
            <person name="Anantharaman K."/>
            <person name="Brown C.T."/>
            <person name="Hug L.A."/>
            <person name="Sharon I."/>
            <person name="Castelle C.J."/>
            <person name="Probst A.J."/>
            <person name="Thomas B.C."/>
            <person name="Singh A."/>
            <person name="Wilkins M.J."/>
            <person name="Karaoz U."/>
            <person name="Brodie E.L."/>
            <person name="Williams K.H."/>
            <person name="Hubbard S.S."/>
            <person name="Banfield J.F."/>
        </authorList>
    </citation>
    <scope>NUCLEOTIDE SEQUENCE [LARGE SCALE GENOMIC DNA]</scope>
</reference>
<feature type="compositionally biased region" description="Basic and acidic residues" evidence="1">
    <location>
        <begin position="448"/>
        <end position="459"/>
    </location>
</feature>
<sequence length="469" mass="51574">MPRGEHSLKVSPREDEPKQEDSARKVDTRKTERPGKMMEVSPLPKVIIDLDSSERRAELKRKISESLSKTEASQRELAQAKRNEIINNPDLDLPSKTKSSSLDDGQMGVHVEPQDKVLFNLSNNEIINTPSFELPSKTESSFLDDGQMGAHVESQNKVLFDASQFENRNKFGESKVEGATQAEKAADTQVPVLRAPSGRSGEKQVSHTSIGATDVSSVSGHDRHRFAHPDKSVGLSNEAEAGDSSAVATEKVINRLKEEWGVSVNPDGSASGFFNKRKFRKLEETNPSFIKLLNDLKKINSGESMEIPVPTPEMSADTQVPVLRAPSGRSGEKQVSHTSIGVTDVSSVSGHDRHRFANRDKSVGLSNEVSKSDSPAVGIEKIIKQIKDVWGVVVNPDGTASGFFNKRKVTKLERNDSEFSSLTEKLVSLYRQQEELNQNDHYLASDRVKSHVRAEDKAPKSTGNVLTGK</sequence>
<feature type="compositionally biased region" description="Basic and acidic residues" evidence="1">
    <location>
        <begin position="52"/>
        <end position="64"/>
    </location>
</feature>
<feature type="region of interest" description="Disordered" evidence="1">
    <location>
        <begin position="171"/>
        <end position="246"/>
    </location>
</feature>
<evidence type="ECO:0000313" key="2">
    <source>
        <dbReference type="EMBL" id="OGH86520.1"/>
    </source>
</evidence>
<proteinExistence type="predicted"/>